<dbReference type="Proteomes" id="UP000203898">
    <property type="component" value="Segment"/>
</dbReference>
<keyword evidence="2" id="KW-0560">Oxidoreductase</keyword>
<dbReference type="PRINTS" id="PR00080">
    <property type="entry name" value="SDRFAMILY"/>
</dbReference>
<dbReference type="EMBL" id="CU469068">
    <property type="protein sequence ID" value="CCA61468.1"/>
    <property type="molecule type" value="Genomic_DNA"/>
</dbReference>
<dbReference type="OrthoDB" id="9676at10239"/>
<evidence type="ECO:0000256" key="2">
    <source>
        <dbReference type="ARBA" id="ARBA00023002"/>
    </source>
</evidence>
<dbReference type="RefSeq" id="YP_009640099.1">
    <property type="nucleotide sequence ID" value="NC_011335.1"/>
</dbReference>
<dbReference type="GeneID" id="26683656"/>
<dbReference type="SUPFAM" id="SSF51735">
    <property type="entry name" value="NAD(P)-binding Rossmann-fold domains"/>
    <property type="match status" value="1"/>
</dbReference>
<dbReference type="Gene3D" id="3.40.50.720">
    <property type="entry name" value="NAD(P)-binding Rossmann-like Domain"/>
    <property type="match status" value="1"/>
</dbReference>
<evidence type="ECO:0000256" key="3">
    <source>
        <dbReference type="SAM" id="MobiDB-lite"/>
    </source>
</evidence>
<evidence type="ECO:0000313" key="4">
    <source>
        <dbReference type="EMBL" id="CCA61468.1"/>
    </source>
</evidence>
<reference evidence="4 5" key="1">
    <citation type="journal article" date="2009" name="PLoS ONE">
        <title>Symbiotic virus at the evolutionary intersection of three types of large DNA viruses; iridoviruses, ascoviruses, and ichnoviruses.</title>
        <authorList>
            <person name="Bigot Y."/>
            <person name="Renault S."/>
            <person name="Nicolas J."/>
            <person name="Moundras C."/>
            <person name="Demattei M.V."/>
            <person name="Samain S."/>
            <person name="Bideshi D.K."/>
            <person name="Federici B.A."/>
        </authorList>
    </citation>
    <scope>NUCLEOTIDE SEQUENCE [LARGE SCALE GENOMIC DNA]</scope>
</reference>
<dbReference type="PANTHER" id="PTHR48107:SF16">
    <property type="entry name" value="NADPH-DEPENDENT ALDEHYDE REDUCTASE 1, CHLOROPLASTIC"/>
    <property type="match status" value="1"/>
</dbReference>
<dbReference type="PANTHER" id="PTHR48107">
    <property type="entry name" value="NADPH-DEPENDENT ALDEHYDE REDUCTASE-LIKE PROTEIN, CHLOROPLASTIC-RELATED"/>
    <property type="match status" value="1"/>
</dbReference>
<dbReference type="PRINTS" id="PR00081">
    <property type="entry name" value="GDHRDH"/>
</dbReference>
<feature type="region of interest" description="Disordered" evidence="3">
    <location>
        <begin position="1"/>
        <end position="35"/>
    </location>
</feature>
<evidence type="ECO:0000313" key="5">
    <source>
        <dbReference type="Proteomes" id="UP000203898"/>
    </source>
</evidence>
<dbReference type="PROSITE" id="PS00061">
    <property type="entry name" value="ADH_SHORT"/>
    <property type="match status" value="1"/>
</dbReference>
<dbReference type="InterPro" id="IPR020904">
    <property type="entry name" value="Sc_DH/Rdtase_CS"/>
</dbReference>
<comment type="similarity">
    <text evidence="1">Belongs to the short-chain dehydrogenases/reductases (SDR) family.</text>
</comment>
<sequence>MNNYNKKFPYPPFPEQRQSWPGLQSRMSPKPDCGETSYVGSGRLSGINAFVTGGDSGIGRAVVIAFSREGATVAFNHLPQESSDAREVMDLLARENRNAFSVPGDIRSEDFCVDCINTVRRALPGGRINVFVNCAGRQNYEPDITATASEDFDDVFKTNVYALFWMCREALKGMRAGDSIITTVSGQAKDPSTFLVDYAASKGAVATFTKGLARQVASRGIRVNGVAPGPVWTPLPVAGGYGRVSDYGAEAPLKRPAQPVEVAPLFVELATATYVSGSIWGVDGGKGQT</sequence>
<proteinExistence type="inferred from homology"/>
<keyword evidence="5" id="KW-1185">Reference proteome</keyword>
<dbReference type="Pfam" id="PF13561">
    <property type="entry name" value="adh_short_C2"/>
    <property type="match status" value="1"/>
</dbReference>
<dbReference type="InterPro" id="IPR002347">
    <property type="entry name" value="SDR_fam"/>
</dbReference>
<dbReference type="KEGG" id="vg:26683656"/>
<organism evidence="4 5">
    <name type="scientific">Diadromus pulchellus ascovirus 4a</name>
    <dbReference type="NCBI Taxonomy" id="158683"/>
    <lineage>
        <taxon>Viruses</taxon>
        <taxon>Varidnaviria</taxon>
        <taxon>Bamfordvirae</taxon>
        <taxon>Nucleocytoviricota</taxon>
        <taxon>Megaviricetes</taxon>
        <taxon>Pimascovirales</taxon>
        <taxon>Pimascovirales incertae sedis</taxon>
        <taxon>Ascoviridae</taxon>
        <taxon>Toursvirus</taxon>
        <taxon>Toursvirus dptv1a</taxon>
    </lineage>
</organism>
<dbReference type="InterPro" id="IPR036291">
    <property type="entry name" value="NAD(P)-bd_dom_sf"/>
</dbReference>
<feature type="compositionally biased region" description="Polar residues" evidence="3">
    <location>
        <begin position="16"/>
        <end position="27"/>
    </location>
</feature>
<evidence type="ECO:0000256" key="1">
    <source>
        <dbReference type="ARBA" id="ARBA00006484"/>
    </source>
</evidence>
<protein>
    <submittedName>
        <fullName evidence="4">Complete DpAV4 genome</fullName>
    </submittedName>
</protein>
<accession>F2NZ40</accession>
<dbReference type="GO" id="GO:0016614">
    <property type="term" value="F:oxidoreductase activity, acting on CH-OH group of donors"/>
    <property type="evidence" value="ECO:0007669"/>
    <property type="project" value="UniProtKB-ARBA"/>
</dbReference>
<name>F2NZ40_9VIRU</name>